<keyword evidence="2" id="KW-0472">Membrane</keyword>
<keyword evidence="2" id="KW-1133">Transmembrane helix</keyword>
<feature type="transmembrane region" description="Helical" evidence="2">
    <location>
        <begin position="59"/>
        <end position="79"/>
    </location>
</feature>
<evidence type="ECO:0000313" key="4">
    <source>
        <dbReference type="Proteomes" id="UP000092321"/>
    </source>
</evidence>
<evidence type="ECO:0000313" key="3">
    <source>
        <dbReference type="EMBL" id="OBA26513.1"/>
    </source>
</evidence>
<feature type="transmembrane region" description="Helical" evidence="2">
    <location>
        <begin position="137"/>
        <end position="154"/>
    </location>
</feature>
<accession>A0A1B7TCS2</accession>
<evidence type="ECO:0000256" key="1">
    <source>
        <dbReference type="SAM" id="Coils"/>
    </source>
</evidence>
<feature type="coiled-coil region" evidence="1">
    <location>
        <begin position="86"/>
        <end position="113"/>
    </location>
</feature>
<comment type="caution">
    <text evidence="3">The sequence shown here is derived from an EMBL/GenBank/DDBJ whole genome shotgun (WGS) entry which is preliminary data.</text>
</comment>
<reference evidence="4" key="1">
    <citation type="journal article" date="2016" name="Proc. Natl. Acad. Sci. U.S.A.">
        <title>Comparative genomics of biotechnologically important yeasts.</title>
        <authorList>
            <person name="Riley R."/>
            <person name="Haridas S."/>
            <person name="Wolfe K.H."/>
            <person name="Lopes M.R."/>
            <person name="Hittinger C.T."/>
            <person name="Goeker M."/>
            <person name="Salamov A.A."/>
            <person name="Wisecaver J.H."/>
            <person name="Long T.M."/>
            <person name="Calvey C.H."/>
            <person name="Aerts A.L."/>
            <person name="Barry K.W."/>
            <person name="Choi C."/>
            <person name="Clum A."/>
            <person name="Coughlan A.Y."/>
            <person name="Deshpande S."/>
            <person name="Douglass A.P."/>
            <person name="Hanson S.J."/>
            <person name="Klenk H.-P."/>
            <person name="LaButti K.M."/>
            <person name="Lapidus A."/>
            <person name="Lindquist E.A."/>
            <person name="Lipzen A.M."/>
            <person name="Meier-Kolthoff J.P."/>
            <person name="Ohm R.A."/>
            <person name="Otillar R.P."/>
            <person name="Pangilinan J.L."/>
            <person name="Peng Y."/>
            <person name="Rokas A."/>
            <person name="Rosa C.A."/>
            <person name="Scheuner C."/>
            <person name="Sibirny A.A."/>
            <person name="Slot J.C."/>
            <person name="Stielow J.B."/>
            <person name="Sun H."/>
            <person name="Kurtzman C.P."/>
            <person name="Blackwell M."/>
            <person name="Grigoriev I.V."/>
            <person name="Jeffries T.W."/>
        </authorList>
    </citation>
    <scope>NUCLEOTIDE SEQUENCE [LARGE SCALE GENOMIC DNA]</scope>
    <source>
        <strain evidence="4">NRRL Y-1626</strain>
    </source>
</reference>
<protein>
    <submittedName>
        <fullName evidence="3">Uncharacterized protein</fullName>
    </submittedName>
</protein>
<dbReference type="AlphaFoldDB" id="A0A1B7TCS2"/>
<dbReference type="Proteomes" id="UP000092321">
    <property type="component" value="Unassembled WGS sequence"/>
</dbReference>
<keyword evidence="2" id="KW-0812">Transmembrane</keyword>
<organism evidence="3 4">
    <name type="scientific">Hanseniaspora valbyensis NRRL Y-1626</name>
    <dbReference type="NCBI Taxonomy" id="766949"/>
    <lineage>
        <taxon>Eukaryota</taxon>
        <taxon>Fungi</taxon>
        <taxon>Dikarya</taxon>
        <taxon>Ascomycota</taxon>
        <taxon>Saccharomycotina</taxon>
        <taxon>Saccharomycetes</taxon>
        <taxon>Saccharomycodales</taxon>
        <taxon>Saccharomycodaceae</taxon>
        <taxon>Hanseniaspora</taxon>
    </lineage>
</organism>
<proteinExistence type="predicted"/>
<dbReference type="EMBL" id="LXPE01000017">
    <property type="protein sequence ID" value="OBA26513.1"/>
    <property type="molecule type" value="Genomic_DNA"/>
</dbReference>
<name>A0A1B7TCS2_9ASCO</name>
<sequence>MLLFGLRPSIRLFNAAAINRASNVSSSIRSSAQKAEKSLQESTIYEYKADPFTMKVTKAFSFSIALYATSLLFAFVSVLNPKLRPKDPTEEELKEFDENLKQIEHEFNTHQSNFITYSIKKIKYKNPQVYDQIKNDLFYTSLAALGYATAYFVHKSTKRIVTKITQKGPYLTVHFNQTNKTRLLEDGSYNIKYNAKKGLKQQGTSLLRIYDNKFQRANAEKKIFNLTGMNILELERATYPQGWMRFRNCFYGK</sequence>
<keyword evidence="4" id="KW-1185">Reference proteome</keyword>
<evidence type="ECO:0000256" key="2">
    <source>
        <dbReference type="SAM" id="Phobius"/>
    </source>
</evidence>
<gene>
    <name evidence="3" type="ORF">HANVADRAFT_79664</name>
</gene>
<keyword evidence="1" id="KW-0175">Coiled coil</keyword>